<proteinExistence type="predicted"/>
<comment type="caution">
    <text evidence="1">The sequence shown here is derived from an EMBL/GenBank/DDBJ whole genome shotgun (WGS) entry which is preliminary data.</text>
</comment>
<gene>
    <name evidence="1" type="ORF">AALB_0712</name>
</gene>
<dbReference type="EMBL" id="BARX01000003">
    <property type="protein sequence ID" value="GAD00632.1"/>
    <property type="molecule type" value="Genomic_DNA"/>
</dbReference>
<dbReference type="STRING" id="1331007.AALB_0712"/>
<name>R9PH13_AGAAL</name>
<accession>R9PH13</accession>
<dbReference type="Pfam" id="PF11173">
    <property type="entry name" value="DUF2960"/>
    <property type="match status" value="1"/>
</dbReference>
<dbReference type="InterPro" id="IPR021343">
    <property type="entry name" value="DUF2960"/>
</dbReference>
<evidence type="ECO:0000313" key="2">
    <source>
        <dbReference type="Proteomes" id="UP000014461"/>
    </source>
</evidence>
<dbReference type="Proteomes" id="UP000014461">
    <property type="component" value="Unassembled WGS sequence"/>
</dbReference>
<reference evidence="1" key="1">
    <citation type="journal article" date="2013" name="Genome Announc.">
        <title>Draft Genome Sequence of Agarivorans albus Strain MKT 106T, an Agarolytic Marine Bacterium.</title>
        <authorList>
            <person name="Yasuike M."/>
            <person name="Nakamura Y."/>
            <person name="Kai W."/>
            <person name="Fujiwara A."/>
            <person name="Fukui Y."/>
            <person name="Satomi M."/>
            <person name="Sano M."/>
        </authorList>
    </citation>
    <scope>NUCLEOTIDE SEQUENCE [LARGE SCALE GENOMIC DNA]</scope>
</reference>
<organism evidence="1 2">
    <name type="scientific">Agarivorans albus MKT 106</name>
    <dbReference type="NCBI Taxonomy" id="1331007"/>
    <lineage>
        <taxon>Bacteria</taxon>
        <taxon>Pseudomonadati</taxon>
        <taxon>Pseudomonadota</taxon>
        <taxon>Gammaproteobacteria</taxon>
        <taxon>Alteromonadales</taxon>
        <taxon>Alteromonadaceae</taxon>
        <taxon>Agarivorans</taxon>
    </lineage>
</organism>
<dbReference type="AlphaFoldDB" id="R9PH13"/>
<sequence length="111" mass="12888">MKWIKHSIGLGFTLLSSQILECVEGMMARQVTYKYKRQTKVINFSFDKYHDVHEAVAAAEGVDISSFLAMEKQLAMSTRDKATLKEYRAKEFQRLGFSDIRFLKDEEKEAK</sequence>
<evidence type="ECO:0008006" key="3">
    <source>
        <dbReference type="Google" id="ProtNLM"/>
    </source>
</evidence>
<protein>
    <recommendedName>
        <fullName evidence="3">DUF2960 domain-containing protein</fullName>
    </recommendedName>
</protein>
<evidence type="ECO:0000313" key="1">
    <source>
        <dbReference type="EMBL" id="GAD00632.1"/>
    </source>
</evidence>
<keyword evidence="2" id="KW-1185">Reference proteome</keyword>